<keyword evidence="9" id="KW-0238">DNA-binding</keyword>
<evidence type="ECO:0000256" key="5">
    <source>
        <dbReference type="ARBA" id="ARBA00022763"/>
    </source>
</evidence>
<name>A0A3M8B690_9BACL</name>
<dbReference type="PANTHER" id="PTHR43152">
    <property type="entry name" value="UVRABC SYSTEM PROTEIN A"/>
    <property type="match status" value="1"/>
</dbReference>
<dbReference type="GO" id="GO:0003677">
    <property type="term" value="F:DNA binding"/>
    <property type="evidence" value="ECO:0007669"/>
    <property type="project" value="UniProtKB-KW"/>
</dbReference>
<organism evidence="15 16">
    <name type="scientific">Brevibacillus gelatini</name>
    <dbReference type="NCBI Taxonomy" id="1655277"/>
    <lineage>
        <taxon>Bacteria</taxon>
        <taxon>Bacillati</taxon>
        <taxon>Bacillota</taxon>
        <taxon>Bacilli</taxon>
        <taxon>Bacillales</taxon>
        <taxon>Paenibacillaceae</taxon>
        <taxon>Brevibacillus</taxon>
    </lineage>
</organism>
<keyword evidence="16" id="KW-1185">Reference proteome</keyword>
<gene>
    <name evidence="15" type="ORF">EDM57_05720</name>
</gene>
<evidence type="ECO:0000256" key="12">
    <source>
        <dbReference type="ARBA" id="ARBA00039316"/>
    </source>
</evidence>
<evidence type="ECO:0000256" key="2">
    <source>
        <dbReference type="ARBA" id="ARBA00022490"/>
    </source>
</evidence>
<comment type="caution">
    <text evidence="15">The sequence shown here is derived from an EMBL/GenBank/DDBJ whole genome shotgun (WGS) entry which is preliminary data.</text>
</comment>
<keyword evidence="6" id="KW-0228">DNA excision</keyword>
<dbReference type="RefSeq" id="WP_122903810.1">
    <property type="nucleotide sequence ID" value="NZ_RHHS01000015.1"/>
</dbReference>
<dbReference type="Gene3D" id="1.10.8.280">
    <property type="entry name" value="ABC transporter ATPase domain-like"/>
    <property type="match status" value="1"/>
</dbReference>
<protein>
    <recommendedName>
        <fullName evidence="12">UvrABC system protein A</fullName>
    </recommendedName>
    <alternativeName>
        <fullName evidence="13">Excinuclease ABC subunit A</fullName>
    </alternativeName>
</protein>
<dbReference type="GO" id="GO:0005524">
    <property type="term" value="F:ATP binding"/>
    <property type="evidence" value="ECO:0007669"/>
    <property type="project" value="UniProtKB-KW"/>
</dbReference>
<accession>A0A3M8B690</accession>
<evidence type="ECO:0000256" key="6">
    <source>
        <dbReference type="ARBA" id="ARBA00022769"/>
    </source>
</evidence>
<comment type="similarity">
    <text evidence="11">Belongs to the ABC transporter superfamily. UvrA family.</text>
</comment>
<evidence type="ECO:0000256" key="9">
    <source>
        <dbReference type="ARBA" id="ARBA00023125"/>
    </source>
</evidence>
<keyword evidence="4" id="KW-0547">Nucleotide-binding</keyword>
<evidence type="ECO:0000256" key="13">
    <source>
        <dbReference type="ARBA" id="ARBA00042156"/>
    </source>
</evidence>
<evidence type="ECO:0000313" key="16">
    <source>
        <dbReference type="Proteomes" id="UP000268829"/>
    </source>
</evidence>
<dbReference type="GO" id="GO:0005737">
    <property type="term" value="C:cytoplasm"/>
    <property type="evidence" value="ECO:0007669"/>
    <property type="project" value="UniProtKB-SubCell"/>
</dbReference>
<dbReference type="GO" id="GO:0016887">
    <property type="term" value="F:ATP hydrolysis activity"/>
    <property type="evidence" value="ECO:0007669"/>
    <property type="project" value="InterPro"/>
</dbReference>
<keyword evidence="7" id="KW-0067">ATP-binding</keyword>
<feature type="domain" description="ABC transporter" evidence="14">
    <location>
        <begin position="461"/>
        <end position="798"/>
    </location>
</feature>
<evidence type="ECO:0000313" key="15">
    <source>
        <dbReference type="EMBL" id="RNB58974.1"/>
    </source>
</evidence>
<evidence type="ECO:0000256" key="4">
    <source>
        <dbReference type="ARBA" id="ARBA00022741"/>
    </source>
</evidence>
<dbReference type="PROSITE" id="PS00211">
    <property type="entry name" value="ABC_TRANSPORTER_1"/>
    <property type="match status" value="1"/>
</dbReference>
<evidence type="ECO:0000256" key="1">
    <source>
        <dbReference type="ARBA" id="ARBA00004496"/>
    </source>
</evidence>
<dbReference type="EMBL" id="RHHS01000015">
    <property type="protein sequence ID" value="RNB58974.1"/>
    <property type="molecule type" value="Genomic_DNA"/>
</dbReference>
<dbReference type="OrthoDB" id="9809851at2"/>
<keyword evidence="3" id="KW-0677">Repeat</keyword>
<dbReference type="GO" id="GO:0006281">
    <property type="term" value="P:DNA repair"/>
    <property type="evidence" value="ECO:0007669"/>
    <property type="project" value="UniProtKB-KW"/>
</dbReference>
<dbReference type="Proteomes" id="UP000268829">
    <property type="component" value="Unassembled WGS sequence"/>
</dbReference>
<dbReference type="Gene3D" id="3.40.50.300">
    <property type="entry name" value="P-loop containing nucleotide triphosphate hydrolases"/>
    <property type="match status" value="2"/>
</dbReference>
<keyword evidence="5" id="KW-0227">DNA damage</keyword>
<keyword evidence="10" id="KW-0234">DNA repair</keyword>
<evidence type="ECO:0000256" key="8">
    <source>
        <dbReference type="ARBA" id="ARBA00022881"/>
    </source>
</evidence>
<evidence type="ECO:0000256" key="11">
    <source>
        <dbReference type="ARBA" id="ARBA00038000"/>
    </source>
</evidence>
<dbReference type="PROSITE" id="PS50893">
    <property type="entry name" value="ABC_TRANSPORTER_2"/>
    <property type="match status" value="1"/>
</dbReference>
<dbReference type="SUPFAM" id="SSF52540">
    <property type="entry name" value="P-loop containing nucleoside triphosphate hydrolases"/>
    <property type="match status" value="2"/>
</dbReference>
<reference evidence="15 16" key="1">
    <citation type="submission" date="2018-10" db="EMBL/GenBank/DDBJ databases">
        <title>Phylogenomics of Brevibacillus.</title>
        <authorList>
            <person name="Dunlap C."/>
        </authorList>
    </citation>
    <scope>NUCLEOTIDE SEQUENCE [LARGE SCALE GENOMIC DNA]</scope>
    <source>
        <strain evidence="15 16">DSM 100115</strain>
    </source>
</reference>
<keyword evidence="2" id="KW-0963">Cytoplasm</keyword>
<dbReference type="AlphaFoldDB" id="A0A3M8B690"/>
<dbReference type="Gene3D" id="1.20.1580.10">
    <property type="entry name" value="ABC transporter ATPase like domain"/>
    <property type="match status" value="2"/>
</dbReference>
<evidence type="ECO:0000256" key="10">
    <source>
        <dbReference type="ARBA" id="ARBA00023204"/>
    </source>
</evidence>
<evidence type="ECO:0000259" key="14">
    <source>
        <dbReference type="PROSITE" id="PS50893"/>
    </source>
</evidence>
<dbReference type="GO" id="GO:0004518">
    <property type="term" value="F:nuclease activity"/>
    <property type="evidence" value="ECO:0007669"/>
    <property type="project" value="UniProtKB-KW"/>
</dbReference>
<proteinExistence type="inferred from homology"/>
<dbReference type="InterPro" id="IPR003439">
    <property type="entry name" value="ABC_transporter-like_ATP-bd"/>
</dbReference>
<evidence type="ECO:0000256" key="3">
    <source>
        <dbReference type="ARBA" id="ARBA00022737"/>
    </source>
</evidence>
<keyword evidence="8" id="KW-0267">Excision nuclease</keyword>
<dbReference type="InterPro" id="IPR017871">
    <property type="entry name" value="ABC_transporter-like_CS"/>
</dbReference>
<comment type="subcellular location">
    <subcellularLocation>
        <location evidence="1">Cytoplasm</location>
    </subcellularLocation>
</comment>
<evidence type="ECO:0000256" key="7">
    <source>
        <dbReference type="ARBA" id="ARBA00022840"/>
    </source>
</evidence>
<dbReference type="InterPro" id="IPR027417">
    <property type="entry name" value="P-loop_NTPase"/>
</dbReference>
<dbReference type="PANTHER" id="PTHR43152:SF3">
    <property type="entry name" value="UVRABC SYSTEM PROTEIN A"/>
    <property type="match status" value="1"/>
</dbReference>
<sequence>MHIEVYNAKLHNLKNITTKVPKHQFIVVTGVSGSGKSSFIFDTLHQEGQRIYLEALGIAHDVQHYDSFDMILGLSPTIAVQQRTVSNLNPRSVVGSVTRILNLLAIIYAQEGQRAGESQHQPDEYVPGLFMFNSPHGSCPACGGRGSVVEVNVAKILPPPSETIEHWHQFAYQFPHAKNEEKEYVHKRLDNFVKHFQVSTETPFAALPEEAREAFLNYRPRRTQSKGHLIFYGVHVVIEEKLKKLNVQQFPDLLTTRLCARCQGFRLGPEALSITIGDKHIGQLCQMNVSELAAFLRHYQTARPHTPFVAHLLAEILRKLDCLETVGLSYLNLYREIPTLSGGETQRLHIMSHLSAKVDSIIYIFDEPTAGLHEQEKEKIIESFHRLKQQGNTVIVVEHDESVIRHADTIMDFGPLAGQFGGSIVYQGSYADFLTSRESITARYLREKKHPPKKYASRMGASFPKLSLRNARTHHLKNIDVDLPLGAIVGICGLSGSGKSSLVIDTLIPKLQSSFKAKAGKQRPLVEEEEEREGDSAYTQADARLEGAENIDGCVVVTQKLARRHENSCVATFLGVWDHIRYIFSMQEEAIALQFTRSSFSFNSTGSCPACNGNGHIKRWLGQQTFYDPCPSCQGKRFKREVLQVRYKERTISDVLEMSVTEACEFFRDHGKISKLLGTIEELGMGYILLGQSLTTLSGGEAQRLKLARELGKNTKGSYLYILDEPTVGLSYYDTEKLLILLGKLIASGHSVLLIEHDPYVLAYCDYLIELGPGAGDKGGEVIAKGTPEEIKQQACSLTGPFLP</sequence>